<dbReference type="PANTHER" id="PTHR14969:SF13">
    <property type="entry name" value="AT30094P"/>
    <property type="match status" value="1"/>
</dbReference>
<dbReference type="Pfam" id="PF01569">
    <property type="entry name" value="PAP2"/>
    <property type="match status" value="1"/>
</dbReference>
<organism evidence="3 4">
    <name type="scientific">Anaerosalibacter massiliensis</name>
    <dbReference type="NCBI Taxonomy" id="1347392"/>
    <lineage>
        <taxon>Bacteria</taxon>
        <taxon>Bacillati</taxon>
        <taxon>Bacillota</taxon>
        <taxon>Tissierellia</taxon>
        <taxon>Tissierellales</taxon>
        <taxon>Sporanaerobacteraceae</taxon>
        <taxon>Anaerosalibacter</taxon>
    </lineage>
</organism>
<dbReference type="SMART" id="SM00014">
    <property type="entry name" value="acidPPc"/>
    <property type="match status" value="1"/>
</dbReference>
<sequence>MKKNTLEIIAMSLIFIVFFSIAVLVKDSQGGILFDEKIMERVHENPSETMTNIMKVITFLGSSKFFFGIGLVLLFFFYKNKYYEGMFPLFSSIIGTYLVNAILKNIFVRTRPLKYFLIEQTGYSFPSGHSMVSMAFYTTMTYLFLENKKGKNTFIWVLNFLLIGLIGFSRIYLGVHWPTDVIAGYVMGFLVHIIIKDIHKRQVN</sequence>
<feature type="transmembrane region" description="Helical" evidence="1">
    <location>
        <begin position="181"/>
        <end position="198"/>
    </location>
</feature>
<name>A0A9X2MGB7_9FIRM</name>
<dbReference type="OrthoDB" id="9789113at2"/>
<evidence type="ECO:0000313" key="4">
    <source>
        <dbReference type="Proteomes" id="UP001142078"/>
    </source>
</evidence>
<dbReference type="InterPro" id="IPR036938">
    <property type="entry name" value="PAP2/HPO_sf"/>
</dbReference>
<evidence type="ECO:0000256" key="1">
    <source>
        <dbReference type="SAM" id="Phobius"/>
    </source>
</evidence>
<feature type="transmembrane region" description="Helical" evidence="1">
    <location>
        <begin position="56"/>
        <end position="78"/>
    </location>
</feature>
<gene>
    <name evidence="3" type="ORF">NSA23_05080</name>
</gene>
<dbReference type="Proteomes" id="UP001142078">
    <property type="component" value="Unassembled WGS sequence"/>
</dbReference>
<dbReference type="RefSeq" id="WP_042679481.1">
    <property type="nucleotide sequence ID" value="NZ_CABKTM010000013.1"/>
</dbReference>
<dbReference type="InterPro" id="IPR000326">
    <property type="entry name" value="PAP2/HPO"/>
</dbReference>
<keyword evidence="1" id="KW-0472">Membrane</keyword>
<feature type="domain" description="Phosphatidic acid phosphatase type 2/haloperoxidase" evidence="2">
    <location>
        <begin position="87"/>
        <end position="196"/>
    </location>
</feature>
<feature type="transmembrane region" description="Helical" evidence="1">
    <location>
        <begin position="154"/>
        <end position="175"/>
    </location>
</feature>
<protein>
    <submittedName>
        <fullName evidence="3">Phosphatase PAP2 family protein</fullName>
    </submittedName>
</protein>
<reference evidence="3" key="1">
    <citation type="submission" date="2022-07" db="EMBL/GenBank/DDBJ databases">
        <title>Enhanced cultured diversity of the mouse gut microbiota enables custom-made synthetic communities.</title>
        <authorList>
            <person name="Afrizal A."/>
        </authorList>
    </citation>
    <scope>NUCLEOTIDE SEQUENCE</scope>
    <source>
        <strain evidence="3">DSM 29482</strain>
    </source>
</reference>
<keyword evidence="1" id="KW-1133">Transmembrane helix</keyword>
<dbReference type="EMBL" id="JANJZL010000002">
    <property type="protein sequence ID" value="MCR2043488.1"/>
    <property type="molecule type" value="Genomic_DNA"/>
</dbReference>
<dbReference type="Gene3D" id="1.20.144.10">
    <property type="entry name" value="Phosphatidic acid phosphatase type 2/haloperoxidase"/>
    <property type="match status" value="2"/>
</dbReference>
<feature type="transmembrane region" description="Helical" evidence="1">
    <location>
        <begin position="85"/>
        <end position="103"/>
    </location>
</feature>
<dbReference type="AlphaFoldDB" id="A0A9X2MGB7"/>
<dbReference type="PANTHER" id="PTHR14969">
    <property type="entry name" value="SPHINGOSINE-1-PHOSPHATE PHOSPHOHYDROLASE"/>
    <property type="match status" value="1"/>
</dbReference>
<keyword evidence="4" id="KW-1185">Reference proteome</keyword>
<dbReference type="CDD" id="cd03392">
    <property type="entry name" value="PAP2_like_2"/>
    <property type="match status" value="1"/>
</dbReference>
<feature type="transmembrane region" description="Helical" evidence="1">
    <location>
        <begin position="123"/>
        <end position="145"/>
    </location>
</feature>
<comment type="caution">
    <text evidence="3">The sequence shown here is derived from an EMBL/GenBank/DDBJ whole genome shotgun (WGS) entry which is preliminary data.</text>
</comment>
<keyword evidence="1" id="KW-0812">Transmembrane</keyword>
<accession>A0A9X2MGB7</accession>
<proteinExistence type="predicted"/>
<evidence type="ECO:0000259" key="2">
    <source>
        <dbReference type="SMART" id="SM00014"/>
    </source>
</evidence>
<evidence type="ECO:0000313" key="3">
    <source>
        <dbReference type="EMBL" id="MCR2043488.1"/>
    </source>
</evidence>
<feature type="transmembrane region" description="Helical" evidence="1">
    <location>
        <begin position="7"/>
        <end position="25"/>
    </location>
</feature>
<dbReference type="SUPFAM" id="SSF48317">
    <property type="entry name" value="Acid phosphatase/Vanadium-dependent haloperoxidase"/>
    <property type="match status" value="1"/>
</dbReference>